<dbReference type="UniPathway" id="UPA00031">
    <property type="reaction ID" value="UER00013"/>
</dbReference>
<evidence type="ECO:0000256" key="6">
    <source>
        <dbReference type="ARBA" id="ARBA00023102"/>
    </source>
</evidence>
<dbReference type="PANTHER" id="PTHR21039:SF0">
    <property type="entry name" value="HISTIDINOL-PHOSPHATASE"/>
    <property type="match status" value="1"/>
</dbReference>
<dbReference type="GO" id="GO:0000105">
    <property type="term" value="P:L-histidine biosynthetic process"/>
    <property type="evidence" value="ECO:0007669"/>
    <property type="project" value="UniProtKB-UniRule"/>
</dbReference>
<comment type="catalytic activity">
    <reaction evidence="7 8">
        <text>L-histidinol phosphate + H2O = L-histidinol + phosphate</text>
        <dbReference type="Rhea" id="RHEA:14465"/>
        <dbReference type="ChEBI" id="CHEBI:15377"/>
        <dbReference type="ChEBI" id="CHEBI:43474"/>
        <dbReference type="ChEBI" id="CHEBI:57699"/>
        <dbReference type="ChEBI" id="CHEBI:57980"/>
        <dbReference type="EC" id="3.1.3.15"/>
    </reaction>
</comment>
<dbReference type="Pfam" id="PF02811">
    <property type="entry name" value="PHP"/>
    <property type="match status" value="1"/>
</dbReference>
<dbReference type="GO" id="GO:0005737">
    <property type="term" value="C:cytoplasm"/>
    <property type="evidence" value="ECO:0007669"/>
    <property type="project" value="TreeGrafter"/>
</dbReference>
<evidence type="ECO:0000259" key="9">
    <source>
        <dbReference type="Pfam" id="PF02811"/>
    </source>
</evidence>
<sequence>MQRIDGHVHLEHGSISAEYIEAFVDAAQKQGLESIQILDHTHRFKEFHPAYRSVIEADPTQAQWLSGKGKFQDSLRDYLALVRAMKQQRWPLEVRFGLEVCYTPESEPFLKEICRGLPLDFLVGSVHSIGGYLYDMSFSQPLLWQKQPHSAIVEQYCECVLKSVQSGLFDQIGHPDTIKMAASDAVMDRKWISRIALEAKRRGVIMECNTGCHWRYAHPDYGLSADWLKMLADLEIPVITASDAHDPCNVNRDLEQARARLLQFGVRCV</sequence>
<dbReference type="SUPFAM" id="SSF89550">
    <property type="entry name" value="PHP domain-like"/>
    <property type="match status" value="1"/>
</dbReference>
<evidence type="ECO:0000256" key="1">
    <source>
        <dbReference type="ARBA" id="ARBA00004970"/>
    </source>
</evidence>
<dbReference type="EC" id="3.1.3.15" evidence="3 8"/>
<dbReference type="AlphaFoldDB" id="A0A6N7SA30"/>
<evidence type="ECO:0000313" key="12">
    <source>
        <dbReference type="Proteomes" id="UP000433575"/>
    </source>
</evidence>
<comment type="caution">
    <text evidence="10">The sequence shown here is derived from an EMBL/GenBank/DDBJ whole genome shotgun (WGS) entry which is preliminary data.</text>
</comment>
<dbReference type="InterPro" id="IPR016195">
    <property type="entry name" value="Pol/histidinol_Pase-like"/>
</dbReference>
<evidence type="ECO:0000256" key="2">
    <source>
        <dbReference type="ARBA" id="ARBA00009152"/>
    </source>
</evidence>
<dbReference type="RefSeq" id="WP_154240126.1">
    <property type="nucleotide sequence ID" value="NZ_WKPI01000035.1"/>
</dbReference>
<comment type="pathway">
    <text evidence="1 8">Amino-acid biosynthesis; L-histidine biosynthesis; L-histidine from 5-phospho-alpha-D-ribose 1-diphosphate: step 8/9.</text>
</comment>
<evidence type="ECO:0000313" key="13">
    <source>
        <dbReference type="Proteomes" id="UP000480929"/>
    </source>
</evidence>
<evidence type="ECO:0000313" key="10">
    <source>
        <dbReference type="EMBL" id="MSA90753.1"/>
    </source>
</evidence>
<evidence type="ECO:0000313" key="11">
    <source>
        <dbReference type="EMBL" id="MSC34483.1"/>
    </source>
</evidence>
<dbReference type="InterPro" id="IPR010140">
    <property type="entry name" value="Histidinol_P_phosphatase_HisJ"/>
</dbReference>
<dbReference type="EMBL" id="WKPI01000035">
    <property type="protein sequence ID" value="MSC34483.1"/>
    <property type="molecule type" value="Genomic_DNA"/>
</dbReference>
<organism evidence="10 12">
    <name type="scientific">Holdemania massiliensis</name>
    <dbReference type="NCBI Taxonomy" id="1468449"/>
    <lineage>
        <taxon>Bacteria</taxon>
        <taxon>Bacillati</taxon>
        <taxon>Bacillota</taxon>
        <taxon>Erysipelotrichia</taxon>
        <taxon>Erysipelotrichales</taxon>
        <taxon>Erysipelotrichaceae</taxon>
        <taxon>Holdemania</taxon>
    </lineage>
</organism>
<dbReference type="InterPro" id="IPR004013">
    <property type="entry name" value="PHP_dom"/>
</dbReference>
<keyword evidence="13" id="KW-1185">Reference proteome</keyword>
<evidence type="ECO:0000256" key="3">
    <source>
        <dbReference type="ARBA" id="ARBA00013085"/>
    </source>
</evidence>
<reference evidence="12 13" key="1">
    <citation type="journal article" date="2019" name="Nat. Med.">
        <title>A library of human gut bacterial isolates paired with longitudinal multiomics data enables mechanistic microbiome research.</title>
        <authorList>
            <person name="Poyet M."/>
            <person name="Groussin M."/>
            <person name="Gibbons S.M."/>
            <person name="Avila-Pacheco J."/>
            <person name="Jiang X."/>
            <person name="Kearney S.M."/>
            <person name="Perrotta A.R."/>
            <person name="Berdy B."/>
            <person name="Zhao S."/>
            <person name="Lieberman T.D."/>
            <person name="Swanson P.K."/>
            <person name="Smith M."/>
            <person name="Roesemann S."/>
            <person name="Alexander J.E."/>
            <person name="Rich S.A."/>
            <person name="Livny J."/>
            <person name="Vlamakis H."/>
            <person name="Clish C."/>
            <person name="Bullock K."/>
            <person name="Deik A."/>
            <person name="Scott J."/>
            <person name="Pierce K.A."/>
            <person name="Xavier R.J."/>
            <person name="Alm E.J."/>
        </authorList>
    </citation>
    <scope>NUCLEOTIDE SEQUENCE [LARGE SCALE GENOMIC DNA]</scope>
    <source>
        <strain evidence="10 12">BIOML-A4</strain>
        <strain evidence="11 13">BIOML-A5</strain>
    </source>
</reference>
<protein>
    <recommendedName>
        <fullName evidence="3 8">Histidinol-phosphatase</fullName>
        <shortName evidence="8">HolPase</shortName>
        <ecNumber evidence="3 8">3.1.3.15</ecNumber>
    </recommendedName>
</protein>
<dbReference type="EMBL" id="WKPJ01000033">
    <property type="protein sequence ID" value="MSA90753.1"/>
    <property type="molecule type" value="Genomic_DNA"/>
</dbReference>
<accession>A0A6N7SA30</accession>
<evidence type="ECO:0000256" key="7">
    <source>
        <dbReference type="ARBA" id="ARBA00049158"/>
    </source>
</evidence>
<feature type="domain" description="PHP" evidence="9">
    <location>
        <begin position="5"/>
        <end position="210"/>
    </location>
</feature>
<dbReference type="Proteomes" id="UP000480929">
    <property type="component" value="Unassembled WGS sequence"/>
</dbReference>
<comment type="similarity">
    <text evidence="2 8">Belongs to the PHP hydrolase family. HisK subfamily.</text>
</comment>
<evidence type="ECO:0000256" key="5">
    <source>
        <dbReference type="ARBA" id="ARBA00022801"/>
    </source>
</evidence>
<keyword evidence="5 8" id="KW-0378">Hydrolase</keyword>
<gene>
    <name evidence="11" type="ORF">GKD88_15260</name>
    <name evidence="10" type="ORF">GKE08_15590</name>
</gene>
<proteinExistence type="inferred from homology"/>
<dbReference type="OrthoDB" id="9775255at2"/>
<evidence type="ECO:0000256" key="8">
    <source>
        <dbReference type="RuleBase" id="RU366003"/>
    </source>
</evidence>
<dbReference type="PANTHER" id="PTHR21039">
    <property type="entry name" value="HISTIDINOL PHOSPHATASE-RELATED"/>
    <property type="match status" value="1"/>
</dbReference>
<keyword evidence="4 8" id="KW-0028">Amino-acid biosynthesis</keyword>
<name>A0A6N7SA30_9FIRM</name>
<keyword evidence="6 8" id="KW-0368">Histidine biosynthesis</keyword>
<evidence type="ECO:0000256" key="4">
    <source>
        <dbReference type="ARBA" id="ARBA00022605"/>
    </source>
</evidence>
<dbReference type="Proteomes" id="UP000433575">
    <property type="component" value="Unassembled WGS sequence"/>
</dbReference>
<dbReference type="Gene3D" id="3.20.20.140">
    <property type="entry name" value="Metal-dependent hydrolases"/>
    <property type="match status" value="1"/>
</dbReference>
<dbReference type="GO" id="GO:0004401">
    <property type="term" value="F:histidinol-phosphatase activity"/>
    <property type="evidence" value="ECO:0007669"/>
    <property type="project" value="UniProtKB-UniRule"/>
</dbReference>